<evidence type="ECO:0000313" key="3">
    <source>
        <dbReference type="Proteomes" id="UP001303160"/>
    </source>
</evidence>
<evidence type="ECO:0000313" key="2">
    <source>
        <dbReference type="EMBL" id="KAK4201315.1"/>
    </source>
</evidence>
<dbReference type="Proteomes" id="UP001303160">
    <property type="component" value="Unassembled WGS sequence"/>
</dbReference>
<accession>A0AAN6XIX9</accession>
<sequence>MSTTVDHLLTLDLPNAQEIWPNTMKCYYRDVENGAKKCKRGYSRFSALLNHIKSSHYTEYQVLRDKAVASTKGSIDLVEAAYDIWLDEHRKIEKLGSRFESAYISQMSNSKDPGSTAEKNQQSQPSQARVPKEVPPKRSRSTNKSQQEKETRPSRERKIGQRSSKAKRHKEDGLTPVYSEDPEEPRLAPGTERPEHYGGNAPGKDRMIGQTFRKNV</sequence>
<gene>
    <name evidence="2" type="ORF">QBC40DRAFT_295876</name>
</gene>
<dbReference type="AlphaFoldDB" id="A0AAN6XIX9"/>
<protein>
    <submittedName>
        <fullName evidence="2">Uncharacterized protein</fullName>
    </submittedName>
</protein>
<organism evidence="2 3">
    <name type="scientific">Triangularia verruculosa</name>
    <dbReference type="NCBI Taxonomy" id="2587418"/>
    <lineage>
        <taxon>Eukaryota</taxon>
        <taxon>Fungi</taxon>
        <taxon>Dikarya</taxon>
        <taxon>Ascomycota</taxon>
        <taxon>Pezizomycotina</taxon>
        <taxon>Sordariomycetes</taxon>
        <taxon>Sordariomycetidae</taxon>
        <taxon>Sordariales</taxon>
        <taxon>Podosporaceae</taxon>
        <taxon>Triangularia</taxon>
    </lineage>
</organism>
<evidence type="ECO:0000256" key="1">
    <source>
        <dbReference type="SAM" id="MobiDB-lite"/>
    </source>
</evidence>
<proteinExistence type="predicted"/>
<reference evidence="2" key="1">
    <citation type="journal article" date="2023" name="Mol. Phylogenet. Evol.">
        <title>Genome-scale phylogeny and comparative genomics of the fungal order Sordariales.</title>
        <authorList>
            <person name="Hensen N."/>
            <person name="Bonometti L."/>
            <person name="Westerberg I."/>
            <person name="Brannstrom I.O."/>
            <person name="Guillou S."/>
            <person name="Cros-Aarteil S."/>
            <person name="Calhoun S."/>
            <person name="Haridas S."/>
            <person name="Kuo A."/>
            <person name="Mondo S."/>
            <person name="Pangilinan J."/>
            <person name="Riley R."/>
            <person name="LaButti K."/>
            <person name="Andreopoulos B."/>
            <person name="Lipzen A."/>
            <person name="Chen C."/>
            <person name="Yan M."/>
            <person name="Daum C."/>
            <person name="Ng V."/>
            <person name="Clum A."/>
            <person name="Steindorff A."/>
            <person name="Ohm R.A."/>
            <person name="Martin F."/>
            <person name="Silar P."/>
            <person name="Natvig D.O."/>
            <person name="Lalanne C."/>
            <person name="Gautier V."/>
            <person name="Ament-Velasquez S.L."/>
            <person name="Kruys A."/>
            <person name="Hutchinson M.I."/>
            <person name="Powell A.J."/>
            <person name="Barry K."/>
            <person name="Miller A.N."/>
            <person name="Grigoriev I.V."/>
            <person name="Debuchy R."/>
            <person name="Gladieux P."/>
            <person name="Hiltunen Thoren M."/>
            <person name="Johannesson H."/>
        </authorList>
    </citation>
    <scope>NUCLEOTIDE SEQUENCE</scope>
    <source>
        <strain evidence="2">CBS 315.58</strain>
    </source>
</reference>
<reference evidence="2" key="2">
    <citation type="submission" date="2023-05" db="EMBL/GenBank/DDBJ databases">
        <authorList>
            <consortium name="Lawrence Berkeley National Laboratory"/>
            <person name="Steindorff A."/>
            <person name="Hensen N."/>
            <person name="Bonometti L."/>
            <person name="Westerberg I."/>
            <person name="Brannstrom I.O."/>
            <person name="Guillou S."/>
            <person name="Cros-Aarteil S."/>
            <person name="Calhoun S."/>
            <person name="Haridas S."/>
            <person name="Kuo A."/>
            <person name="Mondo S."/>
            <person name="Pangilinan J."/>
            <person name="Riley R."/>
            <person name="Labutti K."/>
            <person name="Andreopoulos B."/>
            <person name="Lipzen A."/>
            <person name="Chen C."/>
            <person name="Yanf M."/>
            <person name="Daum C."/>
            <person name="Ng V."/>
            <person name="Clum A."/>
            <person name="Ohm R."/>
            <person name="Martin F."/>
            <person name="Silar P."/>
            <person name="Natvig D."/>
            <person name="Lalanne C."/>
            <person name="Gautier V."/>
            <person name="Ament-Velasquez S.L."/>
            <person name="Kruys A."/>
            <person name="Hutchinson M.I."/>
            <person name="Powell A.J."/>
            <person name="Barry K."/>
            <person name="Miller A.N."/>
            <person name="Grigoriev I.V."/>
            <person name="Debuchy R."/>
            <person name="Gladieux P."/>
            <person name="Thoren M.H."/>
            <person name="Johannesson H."/>
        </authorList>
    </citation>
    <scope>NUCLEOTIDE SEQUENCE</scope>
    <source>
        <strain evidence="2">CBS 315.58</strain>
    </source>
</reference>
<keyword evidence="3" id="KW-1185">Reference proteome</keyword>
<name>A0AAN6XIX9_9PEZI</name>
<feature type="compositionally biased region" description="Polar residues" evidence="1">
    <location>
        <begin position="107"/>
        <end position="127"/>
    </location>
</feature>
<feature type="region of interest" description="Disordered" evidence="1">
    <location>
        <begin position="107"/>
        <end position="216"/>
    </location>
</feature>
<feature type="compositionally biased region" description="Basic and acidic residues" evidence="1">
    <location>
        <begin position="146"/>
        <end position="159"/>
    </location>
</feature>
<dbReference type="EMBL" id="MU863909">
    <property type="protein sequence ID" value="KAK4201315.1"/>
    <property type="molecule type" value="Genomic_DNA"/>
</dbReference>
<comment type="caution">
    <text evidence="2">The sequence shown here is derived from an EMBL/GenBank/DDBJ whole genome shotgun (WGS) entry which is preliminary data.</text>
</comment>